<gene>
    <name evidence="1" type="ORF">GTP91_01380</name>
</gene>
<reference evidence="1 2" key="1">
    <citation type="submission" date="2020-01" db="EMBL/GenBank/DDBJ databases">
        <title>Novel species isolated from a subtropical stream in China.</title>
        <authorList>
            <person name="Lu H."/>
        </authorList>
    </citation>
    <scope>NUCLEOTIDE SEQUENCE [LARGE SCALE GENOMIC DNA]</scope>
    <source>
        <strain evidence="1 2">FT82W</strain>
    </source>
</reference>
<evidence type="ECO:0000313" key="1">
    <source>
        <dbReference type="EMBL" id="MYM85824.1"/>
    </source>
</evidence>
<proteinExistence type="predicted"/>
<sequence length="137" mass="14855">MRLDTEGKASVENVTEKKVRSVIQALRSHGPSSFASLVDADGSYIQVAGGIITCALERREAATGRHFRAFHDTPSKIYPDGTSLMFGGGAIKLNANEWFTSGVVADAFCAFLRGEDSPGSVHWRDISEIFDKTNDDT</sequence>
<dbReference type="EMBL" id="WWCW01000002">
    <property type="protein sequence ID" value="MYM85824.1"/>
    <property type="molecule type" value="Genomic_DNA"/>
</dbReference>
<dbReference type="AlphaFoldDB" id="A0A845FUR7"/>
<comment type="caution">
    <text evidence="1">The sequence shown here is derived from an EMBL/GenBank/DDBJ whole genome shotgun (WGS) entry which is preliminary data.</text>
</comment>
<organism evidence="1 2">
    <name type="scientific">Duganella vulcania</name>
    <dbReference type="NCBI Taxonomy" id="2692166"/>
    <lineage>
        <taxon>Bacteria</taxon>
        <taxon>Pseudomonadati</taxon>
        <taxon>Pseudomonadota</taxon>
        <taxon>Betaproteobacteria</taxon>
        <taxon>Burkholderiales</taxon>
        <taxon>Oxalobacteraceae</taxon>
        <taxon>Telluria group</taxon>
        <taxon>Duganella</taxon>
    </lineage>
</organism>
<dbReference type="Proteomes" id="UP000470302">
    <property type="component" value="Unassembled WGS sequence"/>
</dbReference>
<protein>
    <submittedName>
        <fullName evidence="1">Uncharacterized protein</fullName>
    </submittedName>
</protein>
<name>A0A845FUR7_9BURK</name>
<dbReference type="RefSeq" id="WP_161095152.1">
    <property type="nucleotide sequence ID" value="NZ_WWCW01000002.1"/>
</dbReference>
<accession>A0A845FUR7</accession>
<evidence type="ECO:0000313" key="2">
    <source>
        <dbReference type="Proteomes" id="UP000470302"/>
    </source>
</evidence>